<keyword evidence="3" id="KW-1185">Reference proteome</keyword>
<keyword evidence="1" id="KW-0812">Transmembrane</keyword>
<evidence type="ECO:0000313" key="3">
    <source>
        <dbReference type="Proteomes" id="UP001267290"/>
    </source>
</evidence>
<feature type="transmembrane region" description="Helical" evidence="1">
    <location>
        <begin position="63"/>
        <end position="80"/>
    </location>
</feature>
<organism evidence="2 3">
    <name type="scientific">Paenibacillus qinlingensis</name>
    <dbReference type="NCBI Taxonomy" id="1837343"/>
    <lineage>
        <taxon>Bacteria</taxon>
        <taxon>Bacillati</taxon>
        <taxon>Bacillota</taxon>
        <taxon>Bacilli</taxon>
        <taxon>Bacillales</taxon>
        <taxon>Paenibacillaceae</taxon>
        <taxon>Paenibacillus</taxon>
    </lineage>
</organism>
<evidence type="ECO:0008006" key="4">
    <source>
        <dbReference type="Google" id="ProtNLM"/>
    </source>
</evidence>
<feature type="transmembrane region" description="Helical" evidence="1">
    <location>
        <begin position="38"/>
        <end position="56"/>
    </location>
</feature>
<evidence type="ECO:0000313" key="2">
    <source>
        <dbReference type="EMBL" id="MDR6551435.1"/>
    </source>
</evidence>
<keyword evidence="1" id="KW-1133">Transmembrane helix</keyword>
<feature type="transmembrane region" description="Helical" evidence="1">
    <location>
        <begin position="117"/>
        <end position="136"/>
    </location>
</feature>
<name>A0ABU1NVG6_9BACL</name>
<gene>
    <name evidence="2" type="ORF">J2736_002622</name>
</gene>
<protein>
    <recommendedName>
        <fullName evidence="4">Transmembrane protein</fullName>
    </recommendedName>
</protein>
<proteinExistence type="predicted"/>
<evidence type="ECO:0000256" key="1">
    <source>
        <dbReference type="SAM" id="Phobius"/>
    </source>
</evidence>
<dbReference type="EMBL" id="JAVDSB010000003">
    <property type="protein sequence ID" value="MDR6551435.1"/>
    <property type="molecule type" value="Genomic_DNA"/>
</dbReference>
<reference evidence="2 3" key="1">
    <citation type="submission" date="2023-07" db="EMBL/GenBank/DDBJ databases">
        <title>Sorghum-associated microbial communities from plants grown in Nebraska, USA.</title>
        <authorList>
            <person name="Schachtman D."/>
        </authorList>
    </citation>
    <scope>NUCLEOTIDE SEQUENCE [LARGE SCALE GENOMIC DNA]</scope>
    <source>
        <strain evidence="2 3">CC258</strain>
    </source>
</reference>
<feature type="transmembrane region" description="Helical" evidence="1">
    <location>
        <begin position="92"/>
        <end position="110"/>
    </location>
</feature>
<dbReference type="Proteomes" id="UP001267290">
    <property type="component" value="Unassembled WGS sequence"/>
</dbReference>
<keyword evidence="1" id="KW-0472">Membrane</keyword>
<comment type="caution">
    <text evidence="2">The sequence shown here is derived from an EMBL/GenBank/DDBJ whole genome shotgun (WGS) entry which is preliminary data.</text>
</comment>
<feature type="transmembrane region" description="Helical" evidence="1">
    <location>
        <begin position="173"/>
        <end position="194"/>
    </location>
</feature>
<dbReference type="RefSeq" id="WP_310227121.1">
    <property type="nucleotide sequence ID" value="NZ_JAVDSB010000003.1"/>
</dbReference>
<accession>A0ABU1NVG6</accession>
<feature type="transmembrane region" description="Helical" evidence="1">
    <location>
        <begin position="15"/>
        <end position="32"/>
    </location>
</feature>
<sequence length="211" mass="24331">MMFILVKKIIENKSVNQIFMLALLFFSAYLAANSNKLYNIFPIVTVGILIFSCHKFSTLQTKFSILLFGLHLLINTMNYVRINYNDDANRLVFYFYALFILYFVLLTTLVRTKNNTSLIKMIFYVLIAFFTTVIYFNVGPFNLGIDCIEQPTYEKFQGCSKATSQFNLFKANIINALVICISIFESISNGFDFFSKQTKSKSQVSDHKLSD</sequence>